<keyword evidence="3" id="KW-0963">Cytoplasm</keyword>
<dbReference type="PROSITE" id="PS50011">
    <property type="entry name" value="PROTEIN_KINASE_DOM"/>
    <property type="match status" value="1"/>
</dbReference>
<reference evidence="8 9" key="1">
    <citation type="submission" date="2015-07" db="EMBL/GenBank/DDBJ databases">
        <authorList>
            <person name="Noorani M."/>
        </authorList>
    </citation>
    <scope>NUCLEOTIDE SEQUENCE [LARGE SCALE GENOMIC DNA]</scope>
    <source>
        <strain evidence="8">BBA 69670</strain>
    </source>
</reference>
<evidence type="ECO:0000256" key="5">
    <source>
        <dbReference type="ARBA" id="ARBA00023054"/>
    </source>
</evidence>
<dbReference type="PANTHER" id="PTHR46093:SF18">
    <property type="entry name" value="FIBRONECTIN TYPE-III DOMAIN-CONTAINING PROTEIN"/>
    <property type="match status" value="1"/>
</dbReference>
<sequence>MIGISGASNPAEGGKLTSMEIIASLMETTGDRPSPRGLHQAVLYGSQLVVWGGLLSYDQPNKVARDNSVYILNTRSARWSKLDIQPAPSARFWHAVCLHESKLVVFGGAESEQQVLGDQWSLDLSTLGWGSPKWQQIQVAQGSPSPTKRGGHAMFAYQDKLYVFGGYTGKTVLNDTWCFDMTTRTWAELKCSGDVPSPRAFLAAALIGDAMYVSGGVSKAGKALGDAYIFKTNEQIWYRFPDLDLQPSARWGHSLAVYGGRVLVIGGTRNHKEPNEMTEIHSLDTSLIQYPKGAGEIIIKSGQTSHSPVIEESSVEAVESKPVDTEETEHTGMIPLREEESDSHSGEDKSTITKGDAITAEMSVIEIDRLVAHGCRDITHQLDLSQVSDYPVVSGEFSDLYRATLRTGQVVALKCRRLSAGGLEENRASIAHAAHEIYVISKCRASRRESARIIELTGVALFRDQLVMVSPWMERGNLMQFISQNPKRDPHYWCYYVVSGVANLHGLGIIHGNLKPANILVGDHSLKIAGFGNATLSKYELKFAYSNDEPRFSLRWTAPEILDGEAKSKASDVYALGTVIYEIISGALPYAEVNDTEVVLKVMKGEVPSRPESQLPSGVEYFDNFWAILTKCWAYDPAERPTAFDVERSHDELHKNQPGA</sequence>
<keyword evidence="2" id="KW-0880">Kelch repeat</keyword>
<keyword evidence="4" id="KW-0677">Repeat</keyword>
<dbReference type="Pfam" id="PF24681">
    <property type="entry name" value="Kelch_KLHDC2_KLHL20_DRC7"/>
    <property type="match status" value="1"/>
</dbReference>
<dbReference type="InterPro" id="IPR015915">
    <property type="entry name" value="Kelch-typ_b-propeller"/>
</dbReference>
<dbReference type="FunFam" id="2.120.10.80:FF:000049">
    <property type="entry name" value="Cell polarity protein (Tea1)"/>
    <property type="match status" value="1"/>
</dbReference>
<evidence type="ECO:0000256" key="3">
    <source>
        <dbReference type="ARBA" id="ARBA00022490"/>
    </source>
</evidence>
<dbReference type="SUPFAM" id="SSF56112">
    <property type="entry name" value="Protein kinase-like (PK-like)"/>
    <property type="match status" value="1"/>
</dbReference>
<dbReference type="Gene3D" id="1.10.510.10">
    <property type="entry name" value="Transferase(Phosphotransferase) domain 1"/>
    <property type="match status" value="1"/>
</dbReference>
<feature type="compositionally biased region" description="Basic and acidic residues" evidence="6">
    <location>
        <begin position="318"/>
        <end position="351"/>
    </location>
</feature>
<dbReference type="EMBL" id="CYGV01001988">
    <property type="protein sequence ID" value="CUA78327.1"/>
    <property type="molecule type" value="Genomic_DNA"/>
</dbReference>
<dbReference type="SMART" id="SM00612">
    <property type="entry name" value="Kelch"/>
    <property type="match status" value="2"/>
</dbReference>
<protein>
    <submittedName>
        <fullName evidence="8">Tip elongation aberrant protein 1</fullName>
    </submittedName>
</protein>
<evidence type="ECO:0000313" key="8">
    <source>
        <dbReference type="EMBL" id="CUA78327.1"/>
    </source>
</evidence>
<dbReference type="Gene3D" id="2.120.10.80">
    <property type="entry name" value="Kelch-type beta propeller"/>
    <property type="match status" value="2"/>
</dbReference>
<evidence type="ECO:0000256" key="4">
    <source>
        <dbReference type="ARBA" id="ARBA00022737"/>
    </source>
</evidence>
<dbReference type="GO" id="GO:0004672">
    <property type="term" value="F:protein kinase activity"/>
    <property type="evidence" value="ECO:0007669"/>
    <property type="project" value="InterPro"/>
</dbReference>
<keyword evidence="5" id="KW-0175">Coiled coil</keyword>
<evidence type="ECO:0000256" key="1">
    <source>
        <dbReference type="ARBA" id="ARBA00004496"/>
    </source>
</evidence>
<keyword evidence="9" id="KW-1185">Reference proteome</keyword>
<evidence type="ECO:0000256" key="2">
    <source>
        <dbReference type="ARBA" id="ARBA00022441"/>
    </source>
</evidence>
<feature type="compositionally biased region" description="Low complexity" evidence="6">
    <location>
        <begin position="307"/>
        <end position="317"/>
    </location>
</feature>
<organism evidence="8 9">
    <name type="scientific">Rhizoctonia solani</name>
    <dbReference type="NCBI Taxonomy" id="456999"/>
    <lineage>
        <taxon>Eukaryota</taxon>
        <taxon>Fungi</taxon>
        <taxon>Dikarya</taxon>
        <taxon>Basidiomycota</taxon>
        <taxon>Agaricomycotina</taxon>
        <taxon>Agaricomycetes</taxon>
        <taxon>Cantharellales</taxon>
        <taxon>Ceratobasidiaceae</taxon>
        <taxon>Rhizoctonia</taxon>
    </lineage>
</organism>
<dbReference type="Proteomes" id="UP000044841">
    <property type="component" value="Unassembled WGS sequence"/>
</dbReference>
<evidence type="ECO:0000259" key="7">
    <source>
        <dbReference type="PROSITE" id="PS50011"/>
    </source>
</evidence>
<dbReference type="PANTHER" id="PTHR46093">
    <property type="entry name" value="ACYL-COA-BINDING DOMAIN-CONTAINING PROTEIN 5"/>
    <property type="match status" value="1"/>
</dbReference>
<dbReference type="InterPro" id="IPR011009">
    <property type="entry name" value="Kinase-like_dom_sf"/>
</dbReference>
<dbReference type="SUPFAM" id="SSF117281">
    <property type="entry name" value="Kelch motif"/>
    <property type="match status" value="1"/>
</dbReference>
<dbReference type="AlphaFoldDB" id="A0A0K6GI75"/>
<feature type="region of interest" description="Disordered" evidence="6">
    <location>
        <begin position="302"/>
        <end position="352"/>
    </location>
</feature>
<dbReference type="InterPro" id="IPR000719">
    <property type="entry name" value="Prot_kinase_dom"/>
</dbReference>
<dbReference type="GO" id="GO:0005737">
    <property type="term" value="C:cytoplasm"/>
    <property type="evidence" value="ECO:0007669"/>
    <property type="project" value="UniProtKB-SubCell"/>
</dbReference>
<comment type="subcellular location">
    <subcellularLocation>
        <location evidence="1">Cytoplasm</location>
    </subcellularLocation>
</comment>
<proteinExistence type="predicted"/>
<dbReference type="GO" id="GO:0005524">
    <property type="term" value="F:ATP binding"/>
    <property type="evidence" value="ECO:0007669"/>
    <property type="project" value="InterPro"/>
</dbReference>
<accession>A0A0K6GI75</accession>
<name>A0A0K6GI75_9AGAM</name>
<dbReference type="InterPro" id="IPR006652">
    <property type="entry name" value="Kelch_1"/>
</dbReference>
<evidence type="ECO:0000256" key="6">
    <source>
        <dbReference type="SAM" id="MobiDB-lite"/>
    </source>
</evidence>
<feature type="domain" description="Protein kinase" evidence="7">
    <location>
        <begin position="386"/>
        <end position="653"/>
    </location>
</feature>
<gene>
    <name evidence="8" type="ORF">RSOLAG22IIIB_13083</name>
</gene>
<evidence type="ECO:0000313" key="9">
    <source>
        <dbReference type="Proteomes" id="UP000044841"/>
    </source>
</evidence>
<dbReference type="Pfam" id="PF00069">
    <property type="entry name" value="Pkinase"/>
    <property type="match status" value="1"/>
</dbReference>